<evidence type="ECO:0000256" key="2">
    <source>
        <dbReference type="ARBA" id="ARBA00022833"/>
    </source>
</evidence>
<evidence type="ECO:0000313" key="9">
    <source>
        <dbReference type="Proteomes" id="UP000248817"/>
    </source>
</evidence>
<dbReference type="EMBL" id="KZ825466">
    <property type="protein sequence ID" value="PYI36149.1"/>
    <property type="molecule type" value="Genomic_DNA"/>
</dbReference>
<evidence type="ECO:0000256" key="4">
    <source>
        <dbReference type="ARBA" id="ARBA00023125"/>
    </source>
</evidence>
<protein>
    <recommendedName>
        <fullName evidence="7">Zn(2)-C6 fungal-type domain-containing protein</fullName>
    </recommendedName>
</protein>
<dbReference type="GO" id="GO:0009893">
    <property type="term" value="P:positive regulation of metabolic process"/>
    <property type="evidence" value="ECO:0007669"/>
    <property type="project" value="UniProtKB-ARBA"/>
</dbReference>
<dbReference type="AlphaFoldDB" id="A0A2V5IHH4"/>
<dbReference type="PROSITE" id="PS00463">
    <property type="entry name" value="ZN2_CY6_FUNGAL_1"/>
    <property type="match status" value="1"/>
</dbReference>
<evidence type="ECO:0000256" key="3">
    <source>
        <dbReference type="ARBA" id="ARBA00023015"/>
    </source>
</evidence>
<feature type="domain" description="Zn(2)-C6 fungal-type" evidence="7">
    <location>
        <begin position="25"/>
        <end position="55"/>
    </location>
</feature>
<dbReference type="GO" id="GO:0000981">
    <property type="term" value="F:DNA-binding transcription factor activity, RNA polymerase II-specific"/>
    <property type="evidence" value="ECO:0007669"/>
    <property type="project" value="InterPro"/>
</dbReference>
<dbReference type="InterPro" id="IPR052360">
    <property type="entry name" value="Transcr_Regulatory_Proteins"/>
</dbReference>
<proteinExistence type="predicted"/>
<dbReference type="Gene3D" id="4.10.240.10">
    <property type="entry name" value="Zn(2)-C6 fungal-type DNA-binding domain"/>
    <property type="match status" value="1"/>
</dbReference>
<evidence type="ECO:0000256" key="6">
    <source>
        <dbReference type="ARBA" id="ARBA00023242"/>
    </source>
</evidence>
<keyword evidence="9" id="KW-1185">Reference proteome</keyword>
<dbReference type="InterPro" id="IPR001138">
    <property type="entry name" value="Zn2Cys6_DnaBD"/>
</dbReference>
<keyword evidence="2" id="KW-0862">Zinc</keyword>
<dbReference type="SMART" id="SM00066">
    <property type="entry name" value="GAL4"/>
    <property type="match status" value="1"/>
</dbReference>
<dbReference type="InterPro" id="IPR036864">
    <property type="entry name" value="Zn2-C6_fun-type_DNA-bd_sf"/>
</dbReference>
<organism evidence="8 9">
    <name type="scientific">Aspergillus indologenus CBS 114.80</name>
    <dbReference type="NCBI Taxonomy" id="1450541"/>
    <lineage>
        <taxon>Eukaryota</taxon>
        <taxon>Fungi</taxon>
        <taxon>Dikarya</taxon>
        <taxon>Ascomycota</taxon>
        <taxon>Pezizomycotina</taxon>
        <taxon>Eurotiomycetes</taxon>
        <taxon>Eurotiomycetidae</taxon>
        <taxon>Eurotiales</taxon>
        <taxon>Aspergillaceae</taxon>
        <taxon>Aspergillus</taxon>
        <taxon>Aspergillus subgen. Circumdati</taxon>
    </lineage>
</organism>
<dbReference type="GO" id="GO:0008270">
    <property type="term" value="F:zinc ion binding"/>
    <property type="evidence" value="ECO:0007669"/>
    <property type="project" value="InterPro"/>
</dbReference>
<dbReference type="PANTHER" id="PTHR36206">
    <property type="entry name" value="ASPERCRYPTIN BIOSYNTHESIS CLUSTER-SPECIFIC TRANSCRIPTION REGULATOR ATNN-RELATED"/>
    <property type="match status" value="1"/>
</dbReference>
<dbReference type="Proteomes" id="UP000248817">
    <property type="component" value="Unassembled WGS sequence"/>
</dbReference>
<evidence type="ECO:0000256" key="1">
    <source>
        <dbReference type="ARBA" id="ARBA00022723"/>
    </source>
</evidence>
<keyword evidence="4" id="KW-0238">DNA-binding</keyword>
<dbReference type="SUPFAM" id="SSF57701">
    <property type="entry name" value="Zn2/Cys6 DNA-binding domain"/>
    <property type="match status" value="1"/>
</dbReference>
<name>A0A2V5IHH4_9EURO</name>
<gene>
    <name evidence="8" type="ORF">BP00DRAFT_387366</name>
</gene>
<accession>A0A2V5IHH4</accession>
<dbReference type="Pfam" id="PF00172">
    <property type="entry name" value="Zn_clus"/>
    <property type="match status" value="1"/>
</dbReference>
<dbReference type="PROSITE" id="PS50048">
    <property type="entry name" value="ZN2_CY6_FUNGAL_2"/>
    <property type="match status" value="1"/>
</dbReference>
<dbReference type="PANTHER" id="PTHR36206:SF16">
    <property type="entry name" value="TRANSCRIPTION FACTOR DOMAIN-CONTAINING PROTEIN-RELATED"/>
    <property type="match status" value="1"/>
</dbReference>
<evidence type="ECO:0000259" key="7">
    <source>
        <dbReference type="PROSITE" id="PS50048"/>
    </source>
</evidence>
<keyword evidence="6" id="KW-0539">Nucleus</keyword>
<dbReference type="CDD" id="cd00067">
    <property type="entry name" value="GAL4"/>
    <property type="match status" value="1"/>
</dbReference>
<keyword evidence="1" id="KW-0479">Metal-binding</keyword>
<dbReference type="Pfam" id="PF11951">
    <property type="entry name" value="Fungal_trans_2"/>
    <property type="match status" value="1"/>
</dbReference>
<dbReference type="GO" id="GO:0003677">
    <property type="term" value="F:DNA binding"/>
    <property type="evidence" value="ECO:0007669"/>
    <property type="project" value="UniProtKB-KW"/>
</dbReference>
<evidence type="ECO:0000256" key="5">
    <source>
        <dbReference type="ARBA" id="ARBA00023163"/>
    </source>
</evidence>
<sequence length="579" mass="64930">MESPIDTAVLSKPQRKAFSKRSRTGCRTCRARRVKCDESPGSCNNCTSTGRTCAYDMQRLPPGGGRKKTTAKAIVLSAPNGTSATIRAAIAAKFQWKVTSDESRCLSFFQHRSVPQLVGYFDSPLWRELILRLSCTEPAVYHAVVALGAVSQANEMAGRTPRPGQQHLLRNIWYGFALEQSSRSFALIHKRRTSHDPQLQEVILVCCLLFIICELLRGNVTEATFHLQGGLQILHTMNIERRTSGLELSSGGVDECVVESFMNFQEGSIYYGLKEPLRFDSEFVYDRPYETYLQPFQSLSYARRAFRPLQHTGFELIATCMSASEAEIASNYSTIHFQQHRLIALLTRYQQALDDFCLHTFGTTSFTCPIMATSRNPARRKDFREVELTRLTCLALLLGLKTATYSKRQPPMPDRHLCERKSLMAAAQTVMRKFDGPDRPAFAPTSTIVAAVYIAAHVCPDHTFYCLASDLLRSWSSDEGFMSSTMNAKILDESLKLYLAQVWRSAAPLPPGVTFTTDAAGCQVTAHLTYHADGVEKRRSMVLERDESLVVELRAIDNSRDWACSRALGLLERKSYCEG</sequence>
<dbReference type="InterPro" id="IPR021858">
    <property type="entry name" value="Fun_TF"/>
</dbReference>
<keyword evidence="3" id="KW-0805">Transcription regulation</keyword>
<keyword evidence="5" id="KW-0804">Transcription</keyword>
<evidence type="ECO:0000313" key="8">
    <source>
        <dbReference type="EMBL" id="PYI36149.1"/>
    </source>
</evidence>
<reference evidence="8 9" key="1">
    <citation type="submission" date="2018-02" db="EMBL/GenBank/DDBJ databases">
        <title>The genomes of Aspergillus section Nigri reveals drivers in fungal speciation.</title>
        <authorList>
            <consortium name="DOE Joint Genome Institute"/>
            <person name="Vesth T.C."/>
            <person name="Nybo J."/>
            <person name="Theobald S."/>
            <person name="Brandl J."/>
            <person name="Frisvad J.C."/>
            <person name="Nielsen K.F."/>
            <person name="Lyhne E.K."/>
            <person name="Kogle M.E."/>
            <person name="Kuo A."/>
            <person name="Riley R."/>
            <person name="Clum A."/>
            <person name="Nolan M."/>
            <person name="Lipzen A."/>
            <person name="Salamov A."/>
            <person name="Henrissat B."/>
            <person name="Wiebenga A."/>
            <person name="De vries R.P."/>
            <person name="Grigoriev I.V."/>
            <person name="Mortensen U.H."/>
            <person name="Andersen M.R."/>
            <person name="Baker S.E."/>
        </authorList>
    </citation>
    <scope>NUCLEOTIDE SEQUENCE [LARGE SCALE GENOMIC DNA]</scope>
    <source>
        <strain evidence="8 9">CBS 114.80</strain>
    </source>
</reference>